<feature type="region of interest" description="Disordered" evidence="5">
    <location>
        <begin position="232"/>
        <end position="324"/>
    </location>
</feature>
<keyword evidence="7" id="KW-0723">Serine/threonine-protein kinase</keyword>
<feature type="compositionally biased region" description="Low complexity" evidence="5">
    <location>
        <begin position="65"/>
        <end position="78"/>
    </location>
</feature>
<feature type="domain" description="Protein kinase" evidence="6">
    <location>
        <begin position="429"/>
        <end position="699"/>
    </location>
</feature>
<keyword evidence="4" id="KW-0067">ATP-binding</keyword>
<evidence type="ECO:0000259" key="6">
    <source>
        <dbReference type="Pfam" id="PF00069"/>
    </source>
</evidence>
<dbReference type="InterPro" id="IPR051681">
    <property type="entry name" value="Ser/Thr_Kinases-Pseudokinases"/>
</dbReference>
<dbReference type="Pfam" id="PF00069">
    <property type="entry name" value="Pkinase"/>
    <property type="match status" value="1"/>
</dbReference>
<organism evidence="7 8">
    <name type="scientific">Malassezia furfur</name>
    <name type="common">Pityriasis versicolor infection agent</name>
    <name type="synonym">Pityrosporum furfur</name>
    <dbReference type="NCBI Taxonomy" id="55194"/>
    <lineage>
        <taxon>Eukaryota</taxon>
        <taxon>Fungi</taxon>
        <taxon>Dikarya</taxon>
        <taxon>Basidiomycota</taxon>
        <taxon>Ustilaginomycotina</taxon>
        <taxon>Malasseziomycetes</taxon>
        <taxon>Malasseziales</taxon>
        <taxon>Malasseziaceae</taxon>
        <taxon>Malassezia</taxon>
    </lineage>
</organism>
<keyword evidence="2" id="KW-0547">Nucleotide-binding</keyword>
<protein>
    <submittedName>
        <fullName evidence="7">Non-specific serine/threonine protein kinase</fullName>
        <ecNumber evidence="7">2.7.11.1</ecNumber>
    </submittedName>
</protein>
<name>A0ABY8EVH9_MALFU</name>
<dbReference type="InterPro" id="IPR011009">
    <property type="entry name" value="Kinase-like_dom_sf"/>
</dbReference>
<evidence type="ECO:0000256" key="4">
    <source>
        <dbReference type="ARBA" id="ARBA00022840"/>
    </source>
</evidence>
<evidence type="ECO:0000256" key="5">
    <source>
        <dbReference type="SAM" id="MobiDB-lite"/>
    </source>
</evidence>
<evidence type="ECO:0000313" key="7">
    <source>
        <dbReference type="EMBL" id="WFD49585.1"/>
    </source>
</evidence>
<dbReference type="PANTHER" id="PTHR44329">
    <property type="entry name" value="SERINE/THREONINE-PROTEIN KINASE TNNI3K-RELATED"/>
    <property type="match status" value="1"/>
</dbReference>
<dbReference type="SUPFAM" id="SSF56112">
    <property type="entry name" value="Protein kinase-like (PK-like)"/>
    <property type="match status" value="1"/>
</dbReference>
<feature type="compositionally biased region" description="Basic residues" evidence="5">
    <location>
        <begin position="81"/>
        <end position="98"/>
    </location>
</feature>
<feature type="region of interest" description="Disordered" evidence="5">
    <location>
        <begin position="1"/>
        <end position="202"/>
    </location>
</feature>
<evidence type="ECO:0000256" key="1">
    <source>
        <dbReference type="ARBA" id="ARBA00022679"/>
    </source>
</evidence>
<feature type="compositionally biased region" description="Low complexity" evidence="5">
    <location>
        <begin position="294"/>
        <end position="323"/>
    </location>
</feature>
<keyword evidence="1 7" id="KW-0808">Transferase</keyword>
<dbReference type="PANTHER" id="PTHR44329:SF288">
    <property type="entry name" value="MITOGEN-ACTIVATED PROTEIN KINASE KINASE KINASE 20"/>
    <property type="match status" value="1"/>
</dbReference>
<dbReference type="InterPro" id="IPR000719">
    <property type="entry name" value="Prot_kinase_dom"/>
</dbReference>
<sequence length="721" mass="79372">MHRPVPAPRSGSRGARDVSADALSRGAKRKRTPSRGASAAHPASPRSTSSAGDETAMDDTPWDNTSSDTSSDAHTHTAGAVKRRARTTPLARRARTPVRARWPGRSERAPGARTVHATPLRTWRQRARMQAHASPHDSSSDTPEAAASGEASPCAPPATGGSAFLRSPHSRRLRRHESPAKAPGHTTPRAVRPARRRMRYTGLERRFRGVGLLPSQSMARVPSQSDVDVWDDLSDLSSPRSTSSGSVSSSEDARSVSRVAPSRMPGVPRRMRTRSLSQSVGSEMDIEARPAPAPAARADAAPAPSAGAARAADAPAPRSAPRSAHADELFTHQALLRRRRPSLVALCEARHIPVHATSTKHMLVESLLTSQIALQTAEGTGEAVPPPKVVPDPSHQVEPGAPAGEDEVHQVDLEQLELHDREIPPEKLEKLEKIGSGAFKDVYVGRYHLSRTRVTKVAISDLRNQLTDMDIKELQFLRDLRHENIVRFIGVSLPVPPHPVPIMIVSELCSNGDLFDYIRNTPAPPDAELFALLLQIARGLDYLHTRTPMVIHRDCKSTNVLITKDRVAKISDFGFARAKRSHRVLVRSIVGTVNWQAPELWVPKPNYNEKVDVWSAAMTFWEALQWHNPEKRYPFQGMNEHQIYLNVGQKQQRYVVLLCSCRPFVGTMRRRFGDEIVELLDRMWAQLPRDRPSMSEVCAALEQCIALKRAAAASTSAPTPR</sequence>
<proteinExistence type="predicted"/>
<accession>A0ABY8EVH9</accession>
<feature type="region of interest" description="Disordered" evidence="5">
    <location>
        <begin position="378"/>
        <end position="406"/>
    </location>
</feature>
<evidence type="ECO:0000256" key="2">
    <source>
        <dbReference type="ARBA" id="ARBA00022741"/>
    </source>
</evidence>
<dbReference type="Gene3D" id="1.10.510.10">
    <property type="entry name" value="Transferase(Phosphotransferase) domain 1"/>
    <property type="match status" value="1"/>
</dbReference>
<dbReference type="GO" id="GO:0004674">
    <property type="term" value="F:protein serine/threonine kinase activity"/>
    <property type="evidence" value="ECO:0007669"/>
    <property type="project" value="UniProtKB-KW"/>
</dbReference>
<feature type="compositionally biased region" description="Low complexity" evidence="5">
    <location>
        <begin position="235"/>
        <end position="250"/>
    </location>
</feature>
<keyword evidence="3 7" id="KW-0418">Kinase</keyword>
<evidence type="ECO:0000256" key="3">
    <source>
        <dbReference type="ARBA" id="ARBA00022777"/>
    </source>
</evidence>
<keyword evidence="8" id="KW-1185">Reference proteome</keyword>
<dbReference type="Proteomes" id="UP000818624">
    <property type="component" value="Chromosome 5"/>
</dbReference>
<reference evidence="7 8" key="1">
    <citation type="journal article" date="2020" name="Elife">
        <title>Loss of centromere function drives karyotype evolution in closely related Malassezia species.</title>
        <authorList>
            <person name="Sankaranarayanan S.R."/>
            <person name="Ianiri G."/>
            <person name="Coelho M.A."/>
            <person name="Reza M.H."/>
            <person name="Thimmappa B.C."/>
            <person name="Ganguly P."/>
            <person name="Vadnala R.N."/>
            <person name="Sun S."/>
            <person name="Siddharthan R."/>
            <person name="Tellgren-Roth C."/>
            <person name="Dawson T.L."/>
            <person name="Heitman J."/>
            <person name="Sanyal K."/>
        </authorList>
    </citation>
    <scope>NUCLEOTIDE SEQUENCE [LARGE SCALE GENOMIC DNA]</scope>
    <source>
        <strain evidence="7">CBS14141</strain>
    </source>
</reference>
<dbReference type="EC" id="2.7.11.1" evidence="7"/>
<evidence type="ECO:0000313" key="8">
    <source>
        <dbReference type="Proteomes" id="UP000818624"/>
    </source>
</evidence>
<dbReference type="EMBL" id="CP046238">
    <property type="protein sequence ID" value="WFD49585.1"/>
    <property type="molecule type" value="Genomic_DNA"/>
</dbReference>
<gene>
    <name evidence="7" type="ORF">GLX27_004268</name>
</gene>